<feature type="region of interest" description="Disordered" evidence="1">
    <location>
        <begin position="769"/>
        <end position="794"/>
    </location>
</feature>
<accession>A0A8K0AAQ1</accession>
<proteinExistence type="predicted"/>
<evidence type="ECO:0000256" key="1">
    <source>
        <dbReference type="SAM" id="MobiDB-lite"/>
    </source>
</evidence>
<evidence type="ECO:0000313" key="2">
    <source>
        <dbReference type="EMBL" id="CAH1270964.1"/>
    </source>
</evidence>
<keyword evidence="3" id="KW-1185">Reference proteome</keyword>
<dbReference type="PANTHER" id="PTHR34485:SF2">
    <property type="entry name" value="PROLINE RICH, LACRIMAL 1"/>
    <property type="match status" value="1"/>
</dbReference>
<organism evidence="2 3">
    <name type="scientific">Branchiostoma lanceolatum</name>
    <name type="common">Common lancelet</name>
    <name type="synonym">Amphioxus lanceolatum</name>
    <dbReference type="NCBI Taxonomy" id="7740"/>
    <lineage>
        <taxon>Eukaryota</taxon>
        <taxon>Metazoa</taxon>
        <taxon>Chordata</taxon>
        <taxon>Cephalochordata</taxon>
        <taxon>Leptocardii</taxon>
        <taxon>Amphioxiformes</taxon>
        <taxon>Branchiostomatidae</taxon>
        <taxon>Branchiostoma</taxon>
    </lineage>
</organism>
<feature type="region of interest" description="Disordered" evidence="1">
    <location>
        <begin position="669"/>
        <end position="757"/>
    </location>
</feature>
<protein>
    <submittedName>
        <fullName evidence="2">Hypp4526 protein</fullName>
    </submittedName>
</protein>
<feature type="compositionally biased region" description="Polar residues" evidence="1">
    <location>
        <begin position="31"/>
        <end position="48"/>
    </location>
</feature>
<dbReference type="Proteomes" id="UP000838412">
    <property type="component" value="Chromosome 8"/>
</dbReference>
<feature type="region of interest" description="Disordered" evidence="1">
    <location>
        <begin position="93"/>
        <end position="130"/>
    </location>
</feature>
<feature type="compositionally biased region" description="Low complexity" evidence="1">
    <location>
        <begin position="722"/>
        <end position="733"/>
    </location>
</feature>
<sequence>MADPTEGASSSRGLAKNRKRTKKARYAALSRQGNVSQGYGKGTRSSTCEPPVGYDVLEYERDQVMTTPGKHKVHGRAAAENVLRERGFNLSFVSESSSSDSEDDQPSPLANLESTPDTTNKESHHQIGASRDSWKMMARSVFIAFGESVGFLVDQVNDKRTCSTEGCNGILVPSSVQRVGLGGNMRVEFQCSGCVGGGVNFDSSTFVREGKRQLLGHSVALSFILNGQTYEKYSQTLCLGLGIPVFSEDTYRGILKKAYPHIHAVLNRQIQRARMDMKEMDPSKVGSWKRAVTSGDGVYHTRGYHSKNMSVLLVDYKENGLLAAVHLCMRGKDITTQDIPLFPGTSKAAEGYGFELIWEELKNDGIKVEVHWQDGDSTSSKSFTEYFPDGKVMYCGGHVGRAHGKQLEKMAACKKFTLGYQQKHSKYKGLDKLVCHCMGKKHKPTCGCLSPKCIKQMKINHFAALVQSGTDHELYAKRMRVLGEYHSKNIHSWKDGQCDFHSDKRCTCKKCTPLDVQCEGKPYSTSHPLTCPMHSMAYKIEVEERAAKSRDVIHPDMGRGHSNYPEARNNVLIRYRSKSISLNRLAYCTWTDIGLLQSNMTWCYKKYGGQYHWVTEVYTAMELPIPEGVVETAKKRNEVRMQRLEVMKTEKAKDRRIALKVARAMAQEERKRWNKGRRVQHTYGDEEAGDGNEDAGDGNEETDDEGMEETGDNETDVDIESESSSSGSDSGSSDGEDDEADNLLSETAMPSKIRKRATVVSITRKTCVCGGSDHMRRSSKKCPQYKPRQQKENK</sequence>
<dbReference type="EMBL" id="OV696693">
    <property type="protein sequence ID" value="CAH1270964.1"/>
    <property type="molecule type" value="Genomic_DNA"/>
</dbReference>
<feature type="region of interest" description="Disordered" evidence="1">
    <location>
        <begin position="1"/>
        <end position="52"/>
    </location>
</feature>
<feature type="compositionally biased region" description="Acidic residues" evidence="1">
    <location>
        <begin position="685"/>
        <end position="721"/>
    </location>
</feature>
<dbReference type="AlphaFoldDB" id="A0A8K0AAQ1"/>
<evidence type="ECO:0000313" key="3">
    <source>
        <dbReference type="Proteomes" id="UP000838412"/>
    </source>
</evidence>
<name>A0A8K0AAQ1_BRALA</name>
<feature type="compositionally biased region" description="Basic residues" evidence="1">
    <location>
        <begin position="15"/>
        <end position="25"/>
    </location>
</feature>
<dbReference type="OrthoDB" id="5947716at2759"/>
<reference evidence="2" key="1">
    <citation type="submission" date="2022-01" db="EMBL/GenBank/DDBJ databases">
        <authorList>
            <person name="Braso-Vives M."/>
        </authorList>
    </citation>
    <scope>NUCLEOTIDE SEQUENCE</scope>
</reference>
<gene>
    <name evidence="2" type="primary">Hypp4526</name>
    <name evidence="2" type="ORF">BLAG_LOCUS23113</name>
</gene>
<dbReference type="PANTHER" id="PTHR34485">
    <property type="entry name" value="PROLINE-RICH, LACRIMAL 1"/>
    <property type="match status" value="1"/>
</dbReference>